<comment type="subcellular location">
    <subcellularLocation>
        <location evidence="1">Membrane</location>
        <topology evidence="1">Multi-pass membrane protein</topology>
    </subcellularLocation>
</comment>
<dbReference type="PANTHER" id="PTHR23514">
    <property type="entry name" value="BYPASS OF STOP CODON PROTEIN 6"/>
    <property type="match status" value="1"/>
</dbReference>
<reference evidence="6 7" key="1">
    <citation type="submission" date="2019-07" db="EMBL/GenBank/DDBJ databases">
        <title>Luteimonas sp. YD-1 nov., isolated from acidic soil.</title>
        <authorList>
            <person name="Zhou J."/>
        </authorList>
    </citation>
    <scope>NUCLEOTIDE SEQUENCE [LARGE SCALE GENOMIC DNA]</scope>
    <source>
        <strain evidence="6 7">YD-1</strain>
    </source>
</reference>
<evidence type="ECO:0000256" key="2">
    <source>
        <dbReference type="ARBA" id="ARBA00022692"/>
    </source>
</evidence>
<dbReference type="InterPro" id="IPR011701">
    <property type="entry name" value="MFS"/>
</dbReference>
<feature type="transmembrane region" description="Helical" evidence="5">
    <location>
        <begin position="54"/>
        <end position="73"/>
    </location>
</feature>
<feature type="transmembrane region" description="Helical" evidence="5">
    <location>
        <begin position="332"/>
        <end position="352"/>
    </location>
</feature>
<feature type="transmembrane region" description="Helical" evidence="5">
    <location>
        <begin position="138"/>
        <end position="163"/>
    </location>
</feature>
<keyword evidence="7" id="KW-1185">Reference proteome</keyword>
<evidence type="ECO:0000313" key="6">
    <source>
        <dbReference type="EMBL" id="TWT18909.1"/>
    </source>
</evidence>
<feature type="transmembrane region" description="Helical" evidence="5">
    <location>
        <begin position="175"/>
        <end position="195"/>
    </location>
</feature>
<dbReference type="PANTHER" id="PTHR23514:SF13">
    <property type="entry name" value="INNER MEMBRANE PROTEIN YBJJ"/>
    <property type="match status" value="1"/>
</dbReference>
<accession>A0A5C5TZB5</accession>
<feature type="transmembrane region" description="Helical" evidence="5">
    <location>
        <begin position="201"/>
        <end position="222"/>
    </location>
</feature>
<comment type="caution">
    <text evidence="6">The sequence shown here is derived from an EMBL/GenBank/DDBJ whole genome shotgun (WGS) entry which is preliminary data.</text>
</comment>
<name>A0A5C5TZB5_9GAMM</name>
<organism evidence="6 7">
    <name type="scientific">Luteimonas wenzhouensis</name>
    <dbReference type="NCBI Taxonomy" id="2599615"/>
    <lineage>
        <taxon>Bacteria</taxon>
        <taxon>Pseudomonadati</taxon>
        <taxon>Pseudomonadota</taxon>
        <taxon>Gammaproteobacteria</taxon>
        <taxon>Lysobacterales</taxon>
        <taxon>Lysobacteraceae</taxon>
        <taxon>Luteimonas</taxon>
    </lineage>
</organism>
<dbReference type="Gene3D" id="1.20.1250.20">
    <property type="entry name" value="MFS general substrate transporter like domains"/>
    <property type="match status" value="2"/>
</dbReference>
<feature type="transmembrane region" description="Helical" evidence="5">
    <location>
        <begin position="364"/>
        <end position="386"/>
    </location>
</feature>
<keyword evidence="3 5" id="KW-1133">Transmembrane helix</keyword>
<feature type="transmembrane region" description="Helical" evidence="5">
    <location>
        <begin position="114"/>
        <end position="132"/>
    </location>
</feature>
<feature type="transmembrane region" description="Helical" evidence="5">
    <location>
        <begin position="234"/>
        <end position="254"/>
    </location>
</feature>
<proteinExistence type="predicted"/>
<dbReference type="OrthoDB" id="9810941at2"/>
<feature type="transmembrane region" description="Helical" evidence="5">
    <location>
        <begin position="85"/>
        <end position="107"/>
    </location>
</feature>
<feature type="transmembrane region" description="Helical" evidence="5">
    <location>
        <begin position="392"/>
        <end position="414"/>
    </location>
</feature>
<evidence type="ECO:0000313" key="7">
    <source>
        <dbReference type="Proteomes" id="UP000315949"/>
    </source>
</evidence>
<keyword evidence="2 5" id="KW-0812">Transmembrane</keyword>
<feature type="transmembrane region" description="Helical" evidence="5">
    <location>
        <begin position="307"/>
        <end position="326"/>
    </location>
</feature>
<dbReference type="CDD" id="cd17393">
    <property type="entry name" value="MFS_MosC_like"/>
    <property type="match status" value="1"/>
</dbReference>
<evidence type="ECO:0000256" key="3">
    <source>
        <dbReference type="ARBA" id="ARBA00022989"/>
    </source>
</evidence>
<dbReference type="EMBL" id="VOHE01000004">
    <property type="protein sequence ID" value="TWT18909.1"/>
    <property type="molecule type" value="Genomic_DNA"/>
</dbReference>
<evidence type="ECO:0000256" key="5">
    <source>
        <dbReference type="SAM" id="Phobius"/>
    </source>
</evidence>
<evidence type="ECO:0000256" key="1">
    <source>
        <dbReference type="ARBA" id="ARBA00004141"/>
    </source>
</evidence>
<evidence type="ECO:0000256" key="4">
    <source>
        <dbReference type="ARBA" id="ARBA00023136"/>
    </source>
</evidence>
<dbReference type="InterPro" id="IPR036259">
    <property type="entry name" value="MFS_trans_sf"/>
</dbReference>
<dbReference type="Proteomes" id="UP000315949">
    <property type="component" value="Unassembled WGS sequence"/>
</dbReference>
<keyword evidence="4 5" id="KW-0472">Membrane</keyword>
<gene>
    <name evidence="6" type="ORF">FQY79_09770</name>
</gene>
<dbReference type="GO" id="GO:0016020">
    <property type="term" value="C:membrane"/>
    <property type="evidence" value="ECO:0007669"/>
    <property type="project" value="UniProtKB-SubCell"/>
</dbReference>
<dbReference type="SUPFAM" id="SSF103473">
    <property type="entry name" value="MFS general substrate transporter"/>
    <property type="match status" value="1"/>
</dbReference>
<dbReference type="GO" id="GO:0022857">
    <property type="term" value="F:transmembrane transporter activity"/>
    <property type="evidence" value="ECO:0007669"/>
    <property type="project" value="InterPro"/>
</dbReference>
<dbReference type="Pfam" id="PF07690">
    <property type="entry name" value="MFS_1"/>
    <property type="match status" value="1"/>
</dbReference>
<protein>
    <submittedName>
        <fullName evidence="6">MFS transporter</fullName>
    </submittedName>
</protein>
<dbReference type="AlphaFoldDB" id="A0A5C5TZB5"/>
<dbReference type="InterPro" id="IPR051788">
    <property type="entry name" value="MFS_Transporter"/>
</dbReference>
<sequence length="420" mass="42142">MCINPLWWNAHVARCAPSGAARGRGAGYGVGSPPAGTSLAAHDPRRAQQHATRAAFFIPGFTIATWAPLVPYAKLRAGLDEAGLGLVLLCLGMGSLLAMPMAGALAGRQGCRRVMLASTAVMVACLPLLALVSDPLLLGLVLLALGAAMGAMDCTMNIQAVVVEREAGRPMMSGFHAFYSVGSLAGALLATLLLGSGRGPLATTLAVAALVALLCAGAAGAWRPDRAPPGARMFAVPRGVVAVVGTVCFVSFLAEGAMLDWSAVYLHEVREVDVARAGWGFVAFNVAMTLTRLLGDGVIARVGSAPTVACGGLLAAAGLALVVLAPDLRASLAGHALLGIGCANIVPVMFSLAGRQTRMPVHLAIPAVTTLGYAGVLAGPALIGFVAQGASLAAALLAVAFALAAAALLGARVATRPGAA</sequence>